<dbReference type="Proteomes" id="UP000319658">
    <property type="component" value="Segment"/>
</dbReference>
<evidence type="ECO:0000313" key="1">
    <source>
        <dbReference type="EMBL" id="QLM02907.1"/>
    </source>
</evidence>
<name>A0A7D6J6L4_9CAUD</name>
<gene>
    <name evidence="1" type="ORF">D3_0170</name>
</gene>
<dbReference type="EMBL" id="MN102098">
    <property type="protein sequence ID" value="QLM02907.1"/>
    <property type="molecule type" value="Genomic_DNA"/>
</dbReference>
<organism evidence="1 2">
    <name type="scientific">Aeromonas phage D3</name>
    <dbReference type="NCBI Taxonomy" id="2593327"/>
    <lineage>
        <taxon>Viruses</taxon>
        <taxon>Duplodnaviria</taxon>
        <taxon>Heunggongvirae</taxon>
        <taxon>Uroviricota</taxon>
        <taxon>Caudoviricetes</taxon>
        <taxon>Chimalliviridae</taxon>
        <taxon>Ludhianavirus</taxon>
        <taxon>Ludhianavirus D3</taxon>
    </lineage>
</organism>
<reference evidence="1 2" key="1">
    <citation type="submission" date="2019-06" db="EMBL/GenBank/DDBJ databases">
        <title>Complete genome sequence of Aeromonas hydrophila bacteriophage D3.</title>
        <authorList>
            <person name="Rai S."/>
            <person name="Tyagi A."/>
            <person name="Kumar N."/>
            <person name="Singh N."/>
        </authorList>
    </citation>
    <scope>NUCLEOTIDE SEQUENCE [LARGE SCALE GENOMIC DNA]</scope>
</reference>
<keyword evidence="2" id="KW-1185">Reference proteome</keyword>
<proteinExistence type="predicted"/>
<protein>
    <submittedName>
        <fullName evidence="1">Uncharacterized protein</fullName>
    </submittedName>
</protein>
<evidence type="ECO:0000313" key="2">
    <source>
        <dbReference type="Proteomes" id="UP000319658"/>
    </source>
</evidence>
<sequence length="37" mass="3883">MFSQKLKMDLTGAIPTSARITKGPCSFSSTAPAGFHP</sequence>
<accession>A0A7D6J6L4</accession>